<keyword evidence="4" id="KW-0328">Glycosyltransferase</keyword>
<reference evidence="17" key="1">
    <citation type="submission" date="2021-01" db="EMBL/GenBank/DDBJ databases">
        <authorList>
            <person name="Corre E."/>
            <person name="Pelletier E."/>
            <person name="Niang G."/>
            <person name="Scheremetjew M."/>
            <person name="Finn R."/>
            <person name="Kale V."/>
            <person name="Holt S."/>
            <person name="Cochrane G."/>
            <person name="Meng A."/>
            <person name="Brown T."/>
            <person name="Cohen L."/>
        </authorList>
    </citation>
    <scope>NUCLEOTIDE SEQUENCE</scope>
    <source>
        <strain evidence="17">CCMP147</strain>
    </source>
</reference>
<dbReference type="InterPro" id="IPR007754">
    <property type="entry name" value="GlcNAc_II"/>
</dbReference>
<comment type="subcellular location">
    <subcellularLocation>
        <location evidence="2">Golgi apparatus membrane</location>
        <topology evidence="2">Single-pass type II membrane protein</topology>
    </subcellularLocation>
</comment>
<comment type="cofactor">
    <cofactor evidence="1 15">
        <name>Mn(2+)</name>
        <dbReference type="ChEBI" id="CHEBI:29035"/>
    </cofactor>
</comment>
<dbReference type="GO" id="GO:0009312">
    <property type="term" value="P:oligosaccharide biosynthetic process"/>
    <property type="evidence" value="ECO:0007669"/>
    <property type="project" value="InterPro"/>
</dbReference>
<evidence type="ECO:0000256" key="6">
    <source>
        <dbReference type="ARBA" id="ARBA00022692"/>
    </source>
</evidence>
<keyword evidence="9" id="KW-1133">Transmembrane helix</keyword>
<accession>A0A7R9WJ56</accession>
<evidence type="ECO:0000256" key="4">
    <source>
        <dbReference type="ARBA" id="ARBA00022676"/>
    </source>
</evidence>
<dbReference type="GO" id="GO:0000139">
    <property type="term" value="C:Golgi membrane"/>
    <property type="evidence" value="ECO:0007669"/>
    <property type="project" value="UniProtKB-SubCell"/>
</dbReference>
<evidence type="ECO:0000256" key="8">
    <source>
        <dbReference type="ARBA" id="ARBA00022968"/>
    </source>
</evidence>
<keyword evidence="13" id="KW-0325">Glycoprotein</keyword>
<evidence type="ECO:0000256" key="1">
    <source>
        <dbReference type="ARBA" id="ARBA00001936"/>
    </source>
</evidence>
<dbReference type="GO" id="GO:0006487">
    <property type="term" value="P:protein N-linked glycosylation"/>
    <property type="evidence" value="ECO:0007669"/>
    <property type="project" value="TreeGrafter"/>
</dbReference>
<sequence length="192" mass="21830">MELAEKEGSDPDNEFFGVTMDITNGGIDKEELDECWVEGKFRTGPMAMTRKSWEQIRAARDMFCTFDEYNWDWSVIKLWLEGKVSRRVVTPSKIMVHHIGAEGMHIDGKADTNTKWKLQRQAEAHFRLKPFHAEKKIGPRMFPGVNVVRVTGNGGWGHPRDHEHCLNVMGDEGKGGKGGVQKLFNKFVGGKR</sequence>
<evidence type="ECO:0008006" key="18">
    <source>
        <dbReference type="Google" id="ProtNLM"/>
    </source>
</evidence>
<keyword evidence="6" id="KW-0812">Transmembrane</keyword>
<evidence type="ECO:0000256" key="10">
    <source>
        <dbReference type="ARBA" id="ARBA00023034"/>
    </source>
</evidence>
<evidence type="ECO:0000256" key="11">
    <source>
        <dbReference type="ARBA" id="ARBA00023136"/>
    </source>
</evidence>
<keyword evidence="7 15" id="KW-0479">Metal-binding</keyword>
<dbReference type="Pfam" id="PF05060">
    <property type="entry name" value="MGAT2"/>
    <property type="match status" value="1"/>
</dbReference>
<keyword evidence="14 15" id="KW-0464">Manganese</keyword>
<evidence type="ECO:0000256" key="9">
    <source>
        <dbReference type="ARBA" id="ARBA00022989"/>
    </source>
</evidence>
<evidence type="ECO:0000256" key="5">
    <source>
        <dbReference type="ARBA" id="ARBA00022679"/>
    </source>
</evidence>
<keyword evidence="12 16" id="KW-1015">Disulfide bond</keyword>
<gene>
    <name evidence="17" type="ORF">TDUB1175_LOCUS22922</name>
</gene>
<dbReference type="GO" id="GO:0046872">
    <property type="term" value="F:metal ion binding"/>
    <property type="evidence" value="ECO:0007669"/>
    <property type="project" value="UniProtKB-KW"/>
</dbReference>
<dbReference type="GO" id="GO:0005795">
    <property type="term" value="C:Golgi stack"/>
    <property type="evidence" value="ECO:0007669"/>
    <property type="project" value="InterPro"/>
</dbReference>
<evidence type="ECO:0000256" key="3">
    <source>
        <dbReference type="ARBA" id="ARBA00004922"/>
    </source>
</evidence>
<evidence type="ECO:0000256" key="16">
    <source>
        <dbReference type="PIRSR" id="PIRSR607754-3"/>
    </source>
</evidence>
<evidence type="ECO:0000313" key="17">
    <source>
        <dbReference type="EMBL" id="CAD8324502.1"/>
    </source>
</evidence>
<dbReference type="PANTHER" id="PTHR12871:SF0">
    <property type="entry name" value="ALPHA-1,6-MANNOSYL-GLYCOPROTEIN 2-BETA-N-ACETYLGLUCOSAMINYLTRANSFERASE"/>
    <property type="match status" value="1"/>
</dbReference>
<proteinExistence type="predicted"/>
<evidence type="ECO:0000256" key="14">
    <source>
        <dbReference type="ARBA" id="ARBA00023211"/>
    </source>
</evidence>
<dbReference type="EMBL" id="HBED01045535">
    <property type="protein sequence ID" value="CAD8324502.1"/>
    <property type="molecule type" value="Transcribed_RNA"/>
</dbReference>
<dbReference type="AlphaFoldDB" id="A0A7R9WJ56"/>
<feature type="binding site" evidence="15">
    <location>
        <position position="98"/>
    </location>
    <ligand>
        <name>Mn(2+)</name>
        <dbReference type="ChEBI" id="CHEBI:29035"/>
    </ligand>
</feature>
<protein>
    <recommendedName>
        <fullName evidence="18">Alpha-1,6-mannosyl-glycoprotein 2-beta-N-acetylglucosaminyltransferase</fullName>
    </recommendedName>
</protein>
<keyword evidence="8" id="KW-0735">Signal-anchor</keyword>
<keyword evidence="5" id="KW-0808">Transferase</keyword>
<keyword evidence="10" id="KW-0333">Golgi apparatus</keyword>
<dbReference type="PANTHER" id="PTHR12871">
    <property type="entry name" value="BETA-1,2-N-ACETYLGLUCOSAMINYLTRANSFERASE II"/>
    <property type="match status" value="1"/>
</dbReference>
<name>A0A7R9WJ56_9STRA</name>
<dbReference type="GO" id="GO:0008455">
    <property type="term" value="F:alpha-1,6-mannosylglycoprotein 2-beta-N-acetylglucosaminyltransferase activity"/>
    <property type="evidence" value="ECO:0007669"/>
    <property type="project" value="InterPro"/>
</dbReference>
<keyword evidence="11" id="KW-0472">Membrane</keyword>
<feature type="disulfide bond" evidence="16">
    <location>
        <begin position="64"/>
        <end position="165"/>
    </location>
</feature>
<evidence type="ECO:0000256" key="15">
    <source>
        <dbReference type="PIRSR" id="PIRSR607754-2"/>
    </source>
</evidence>
<evidence type="ECO:0000256" key="12">
    <source>
        <dbReference type="ARBA" id="ARBA00023157"/>
    </source>
</evidence>
<evidence type="ECO:0000256" key="7">
    <source>
        <dbReference type="ARBA" id="ARBA00022723"/>
    </source>
</evidence>
<dbReference type="UniPathway" id="UPA00378"/>
<organism evidence="17">
    <name type="scientific">Pseudictyota dubia</name>
    <dbReference type="NCBI Taxonomy" id="2749911"/>
    <lineage>
        <taxon>Eukaryota</taxon>
        <taxon>Sar</taxon>
        <taxon>Stramenopiles</taxon>
        <taxon>Ochrophyta</taxon>
        <taxon>Bacillariophyta</taxon>
        <taxon>Mediophyceae</taxon>
        <taxon>Biddulphiophycidae</taxon>
        <taxon>Eupodiscales</taxon>
        <taxon>Odontellaceae</taxon>
        <taxon>Pseudictyota</taxon>
    </lineage>
</organism>
<evidence type="ECO:0000256" key="13">
    <source>
        <dbReference type="ARBA" id="ARBA00023180"/>
    </source>
</evidence>
<evidence type="ECO:0000256" key="2">
    <source>
        <dbReference type="ARBA" id="ARBA00004323"/>
    </source>
</evidence>
<comment type="pathway">
    <text evidence="3">Protein modification; protein glycosylation.</text>
</comment>